<dbReference type="PANTHER" id="PTHR42943:SF4">
    <property type="entry name" value="C2H2-TYPE DOMAIN-CONTAINING PROTEIN"/>
    <property type="match status" value="1"/>
</dbReference>
<feature type="domain" description="DSBA-like thioredoxin" evidence="3">
    <location>
        <begin position="12"/>
        <end position="204"/>
    </location>
</feature>
<comment type="catalytic activity">
    <reaction evidence="1">
        <text>2-hydroxychromene-2-carboxylate = (3E)-4-(2-hydroxyphenyl)-2-oxobut-3-enoate</text>
        <dbReference type="Rhea" id="RHEA:27401"/>
        <dbReference type="ChEBI" id="CHEBI:59350"/>
        <dbReference type="ChEBI" id="CHEBI:59353"/>
        <dbReference type="EC" id="5.99.1.4"/>
    </reaction>
</comment>
<dbReference type="STRING" id="200378.SAMN05216553_108413"/>
<evidence type="ECO:0000256" key="2">
    <source>
        <dbReference type="PIRSR" id="PIRSR006386-1"/>
    </source>
</evidence>
<accession>A0A1G7UV46</accession>
<dbReference type="InterPro" id="IPR036249">
    <property type="entry name" value="Thioredoxin-like_sf"/>
</dbReference>
<dbReference type="InterPro" id="IPR014440">
    <property type="entry name" value="HCCAis_GSTk"/>
</dbReference>
<sequence>MPSKPKKQPRWYFSLRSPYSWFAYHDLSSQYPDVLDAVRWVPTWEPDELSSSLLAEAGIKLPYVPMSVEKGRYILQDVRRMAKDRGLAMTWPVDRNPVWEVSHLAYLAAEEEGAGREFVAAASRARWERGRDISDPDVMSDIAGDLGLDPVRLATAAQDSRLRGLAVQRLEEVWRDGVFGVPFFIVGHEKFWGVDRLPQFVDALRELRVREDPGTWQGLVPAGPAGDMGHAGGCG</sequence>
<protein>
    <recommendedName>
        <fullName evidence="1">2-hydroxychromene-2-carboxylate isomerase</fullName>
        <ecNumber evidence="1">5.99.1.4</ecNumber>
    </recommendedName>
</protein>
<keyword evidence="1 4" id="KW-0413">Isomerase</keyword>
<name>A0A1G7UV46_9PSEU</name>
<dbReference type="InterPro" id="IPR001853">
    <property type="entry name" value="DSBA-like_thioredoxin_dom"/>
</dbReference>
<dbReference type="GO" id="GO:1901170">
    <property type="term" value="P:naphthalene catabolic process"/>
    <property type="evidence" value="ECO:0007669"/>
    <property type="project" value="InterPro"/>
</dbReference>
<evidence type="ECO:0000256" key="1">
    <source>
        <dbReference type="PIRNR" id="PIRNR006386"/>
    </source>
</evidence>
<evidence type="ECO:0000313" key="5">
    <source>
        <dbReference type="Proteomes" id="UP000199623"/>
    </source>
</evidence>
<dbReference type="PIRSF" id="PIRSF006386">
    <property type="entry name" value="HCCAis_GSTk"/>
    <property type="match status" value="1"/>
</dbReference>
<proteinExistence type="inferred from homology"/>
<dbReference type="RefSeq" id="WP_090051584.1">
    <property type="nucleotide sequence ID" value="NZ_FNCC01000008.1"/>
</dbReference>
<dbReference type="OrthoDB" id="5244108at2"/>
<dbReference type="InterPro" id="IPR051924">
    <property type="entry name" value="GST_Kappa/NadH"/>
</dbReference>
<comment type="similarity">
    <text evidence="1">Belongs to the GST superfamily. NadH family.</text>
</comment>
<dbReference type="AlphaFoldDB" id="A0A1G7UV46"/>
<dbReference type="PANTHER" id="PTHR42943">
    <property type="entry name" value="GLUTATHIONE S-TRANSFERASE KAPPA"/>
    <property type="match status" value="1"/>
</dbReference>
<evidence type="ECO:0000259" key="3">
    <source>
        <dbReference type="Pfam" id="PF01323"/>
    </source>
</evidence>
<dbReference type="GO" id="GO:0004602">
    <property type="term" value="F:glutathione peroxidase activity"/>
    <property type="evidence" value="ECO:0007669"/>
    <property type="project" value="TreeGrafter"/>
</dbReference>
<dbReference type="GO" id="GO:0004364">
    <property type="term" value="F:glutathione transferase activity"/>
    <property type="evidence" value="ECO:0007669"/>
    <property type="project" value="TreeGrafter"/>
</dbReference>
<evidence type="ECO:0000313" key="4">
    <source>
        <dbReference type="EMBL" id="SDG50999.1"/>
    </source>
</evidence>
<organism evidence="4 5">
    <name type="scientific">Lentzea fradiae</name>
    <dbReference type="NCBI Taxonomy" id="200378"/>
    <lineage>
        <taxon>Bacteria</taxon>
        <taxon>Bacillati</taxon>
        <taxon>Actinomycetota</taxon>
        <taxon>Actinomycetes</taxon>
        <taxon>Pseudonocardiales</taxon>
        <taxon>Pseudonocardiaceae</taxon>
        <taxon>Lentzea</taxon>
    </lineage>
</organism>
<dbReference type="EC" id="5.99.1.4" evidence="1"/>
<dbReference type="EMBL" id="FNCC01000008">
    <property type="protein sequence ID" value="SDG50999.1"/>
    <property type="molecule type" value="Genomic_DNA"/>
</dbReference>
<dbReference type="Gene3D" id="3.40.30.10">
    <property type="entry name" value="Glutaredoxin"/>
    <property type="match status" value="1"/>
</dbReference>
<dbReference type="Pfam" id="PF01323">
    <property type="entry name" value="DSBA"/>
    <property type="match status" value="1"/>
</dbReference>
<dbReference type="CDD" id="cd03022">
    <property type="entry name" value="DsbA_HCCA_Iso"/>
    <property type="match status" value="1"/>
</dbReference>
<dbReference type="GO" id="GO:0018845">
    <property type="term" value="F:2-hydroxychromene-2-carboxylate isomerase activity"/>
    <property type="evidence" value="ECO:0007669"/>
    <property type="project" value="UniProtKB-UniRule"/>
</dbReference>
<dbReference type="InterPro" id="IPR044087">
    <property type="entry name" value="NahD-like"/>
</dbReference>
<reference evidence="5" key="1">
    <citation type="submission" date="2016-10" db="EMBL/GenBank/DDBJ databases">
        <authorList>
            <person name="Varghese N."/>
            <person name="Submissions S."/>
        </authorList>
    </citation>
    <scope>NUCLEOTIDE SEQUENCE [LARGE SCALE GENOMIC DNA]</scope>
    <source>
        <strain evidence="5">CGMCC 4.3506</strain>
    </source>
</reference>
<dbReference type="SUPFAM" id="SSF52833">
    <property type="entry name" value="Thioredoxin-like"/>
    <property type="match status" value="1"/>
</dbReference>
<keyword evidence="5" id="KW-1185">Reference proteome</keyword>
<feature type="active site" description="Nucleophile" evidence="2">
    <location>
        <position position="17"/>
    </location>
</feature>
<dbReference type="GO" id="GO:0006749">
    <property type="term" value="P:glutathione metabolic process"/>
    <property type="evidence" value="ECO:0007669"/>
    <property type="project" value="TreeGrafter"/>
</dbReference>
<gene>
    <name evidence="4" type="ORF">SAMN05216553_108413</name>
</gene>
<dbReference type="Proteomes" id="UP000199623">
    <property type="component" value="Unassembled WGS sequence"/>
</dbReference>